<gene>
    <name evidence="1" type="ORF">GCM10010339_15190</name>
</gene>
<dbReference type="Proteomes" id="UP000655443">
    <property type="component" value="Unassembled WGS sequence"/>
</dbReference>
<proteinExistence type="predicted"/>
<dbReference type="EMBL" id="BMVG01000002">
    <property type="protein sequence ID" value="GHE00354.1"/>
    <property type="molecule type" value="Genomic_DNA"/>
</dbReference>
<dbReference type="InterPro" id="IPR046300">
    <property type="entry name" value="DUF6415"/>
</dbReference>
<comment type="caution">
    <text evidence="1">The sequence shown here is derived from an EMBL/GenBank/DDBJ whole genome shotgun (WGS) entry which is preliminary data.</text>
</comment>
<keyword evidence="2" id="KW-1185">Reference proteome</keyword>
<accession>A0A918YEP9</accession>
<evidence type="ECO:0000313" key="1">
    <source>
        <dbReference type="EMBL" id="GHE00354.1"/>
    </source>
</evidence>
<dbReference type="Pfam" id="PF19979">
    <property type="entry name" value="DUF6415"/>
    <property type="match status" value="1"/>
</dbReference>
<evidence type="ECO:0000313" key="2">
    <source>
        <dbReference type="Proteomes" id="UP000655443"/>
    </source>
</evidence>
<reference evidence="1" key="2">
    <citation type="submission" date="2020-09" db="EMBL/GenBank/DDBJ databases">
        <authorList>
            <person name="Sun Q."/>
            <person name="Ohkuma M."/>
        </authorList>
    </citation>
    <scope>NUCLEOTIDE SEQUENCE</scope>
    <source>
        <strain evidence="1">JCM 4714</strain>
    </source>
</reference>
<sequence length="131" mass="13928">MANVTASSDSGPRAATLPLDIATIRETAAILLGPDDAPDVLTPASCELNTLTAMLRGHLDLLIPEVKAKAERLPKDSAPRYCALACVGEATRKLRLGDGCTPPVRVAVARKLARCVKALCDHYENLRAEQP</sequence>
<protein>
    <submittedName>
        <fullName evidence="1">Uncharacterized protein</fullName>
    </submittedName>
</protein>
<organism evidence="1 2">
    <name type="scientific">Streptomyces alanosinicus</name>
    <dbReference type="NCBI Taxonomy" id="68171"/>
    <lineage>
        <taxon>Bacteria</taxon>
        <taxon>Bacillati</taxon>
        <taxon>Actinomycetota</taxon>
        <taxon>Actinomycetes</taxon>
        <taxon>Kitasatosporales</taxon>
        <taxon>Streptomycetaceae</taxon>
        <taxon>Streptomyces</taxon>
    </lineage>
</organism>
<dbReference type="RefSeq" id="WP_189949738.1">
    <property type="nucleotide sequence ID" value="NZ_BMVG01000002.1"/>
</dbReference>
<reference evidence="1" key="1">
    <citation type="journal article" date="2014" name="Int. J. Syst. Evol. Microbiol.">
        <title>Complete genome sequence of Corynebacterium casei LMG S-19264T (=DSM 44701T), isolated from a smear-ripened cheese.</title>
        <authorList>
            <consortium name="US DOE Joint Genome Institute (JGI-PGF)"/>
            <person name="Walter F."/>
            <person name="Albersmeier A."/>
            <person name="Kalinowski J."/>
            <person name="Ruckert C."/>
        </authorList>
    </citation>
    <scope>NUCLEOTIDE SEQUENCE</scope>
    <source>
        <strain evidence="1">JCM 4714</strain>
    </source>
</reference>
<name>A0A918YEP9_9ACTN</name>
<dbReference type="AlphaFoldDB" id="A0A918YEP9"/>